<dbReference type="Gene3D" id="3.60.20.40">
    <property type="match status" value="1"/>
</dbReference>
<organism evidence="2 3">
    <name type="scientific">Micromonospora chalcea</name>
    <dbReference type="NCBI Taxonomy" id="1874"/>
    <lineage>
        <taxon>Bacteria</taxon>
        <taxon>Bacillati</taxon>
        <taxon>Actinomycetota</taxon>
        <taxon>Actinomycetes</taxon>
        <taxon>Micromonosporales</taxon>
        <taxon>Micromonosporaceae</taxon>
        <taxon>Micromonospora</taxon>
    </lineage>
</organism>
<gene>
    <name evidence="2" type="ORF">DLJ60_00875</name>
</gene>
<dbReference type="InterPro" id="IPR043137">
    <property type="entry name" value="GGT_ssub_C"/>
</dbReference>
<keyword evidence="3" id="KW-1185">Reference proteome</keyword>
<feature type="region of interest" description="Disordered" evidence="1">
    <location>
        <begin position="353"/>
        <end position="400"/>
    </location>
</feature>
<accession>A0ABX9YBC7</accession>
<dbReference type="PANTHER" id="PTHR43881">
    <property type="entry name" value="GAMMA-GLUTAMYLTRANSPEPTIDASE (AFU_ORTHOLOGUE AFUA_4G13580)"/>
    <property type="match status" value="1"/>
</dbReference>
<evidence type="ECO:0000313" key="2">
    <source>
        <dbReference type="EMBL" id="RQW98863.1"/>
    </source>
</evidence>
<dbReference type="Proteomes" id="UP000274694">
    <property type="component" value="Unassembled WGS sequence"/>
</dbReference>
<evidence type="ECO:0000313" key="3">
    <source>
        <dbReference type="Proteomes" id="UP000274694"/>
    </source>
</evidence>
<name>A0ABX9YBC7_MICCH</name>
<evidence type="ECO:0000256" key="1">
    <source>
        <dbReference type="SAM" id="MobiDB-lite"/>
    </source>
</evidence>
<dbReference type="EMBL" id="QGTA01000059">
    <property type="protein sequence ID" value="RQW98863.1"/>
    <property type="molecule type" value="Genomic_DNA"/>
</dbReference>
<reference evidence="2 3" key="1">
    <citation type="submission" date="2018-05" db="EMBL/GenBank/DDBJ databases">
        <title>Micromonospora from Atacama Desert.</title>
        <authorList>
            <person name="Carro L."/>
            <person name="Goodfellow M."/>
            <person name="Klenk H.-P."/>
        </authorList>
    </citation>
    <scope>NUCLEOTIDE SEQUENCE [LARGE SCALE GENOMIC DNA]</scope>
    <source>
        <strain evidence="2 3">LB41</strain>
    </source>
</reference>
<dbReference type="InterPro" id="IPR043138">
    <property type="entry name" value="GGT_lsub"/>
</dbReference>
<protein>
    <submittedName>
        <fullName evidence="2">Gamma-glutamyltransferase family protein</fullName>
    </submittedName>
</protein>
<dbReference type="Gene3D" id="1.10.246.130">
    <property type="match status" value="1"/>
</dbReference>
<dbReference type="InterPro" id="IPR052896">
    <property type="entry name" value="GGT-like_enzyme"/>
</dbReference>
<sequence>MTFTTRPTLRGTFGMVSSTHWLASQSAMGVLERGGNAFDAAVTAGFVLHVVEPHLNGPAGEVPAILATAADPTPRVLCGQGPAPAGATVAHFRSLGLDLVPGAGPLAAVVPGAVDAWLLLLRDHGTRTLAEVLEPAIGYAAAGHPLAGAAGQTVARVRSLFTDHWPTSARLWLRDGRPPAPGEMITNPAYADTLRRLVHAGRAAGADREAQIEAARRAWREGFVAEAIDRFSRLPFRDSSGRAHAGLVTGDDLAGFSATWEAPVTLDWRGHTIAKTGFWGQGPVLLQTLAVLDALDDPAVYDPSSLDGIHAQAEALKLAFADREAWYGDTDVPGSALLSAGYARSRAALVGDSADTTLRPGSPAGSPPRLPSHLHTHAAGRAVPQDPSTGEPTVRADGVTRGDTCHVDVVDRWGNIISATPSGGWLQSSPTIPELGFPLGSRLQMCWLEEGLASTLRSGRRPRTTLSPTLVLRDGEPVMACGTPGGDQQDQWQLLFLLRHLAGGQDLQEAIDAPTWHTTSFPASFYPRGVEPGVLVLEDRIDADVLAGLRARGHTVRLSDPWSLGRMCAVTRAPRTGVLSAAANPRGAQGYATGR</sequence>
<dbReference type="PANTHER" id="PTHR43881:SF1">
    <property type="entry name" value="GAMMA-GLUTAMYLTRANSPEPTIDASE (AFU_ORTHOLOGUE AFUA_4G13580)"/>
    <property type="match status" value="1"/>
</dbReference>
<comment type="caution">
    <text evidence="2">The sequence shown here is derived from an EMBL/GenBank/DDBJ whole genome shotgun (WGS) entry which is preliminary data.</text>
</comment>
<dbReference type="PRINTS" id="PR01210">
    <property type="entry name" value="GGTRANSPTASE"/>
</dbReference>
<dbReference type="Pfam" id="PF01019">
    <property type="entry name" value="G_glu_transpept"/>
    <property type="match status" value="1"/>
</dbReference>
<dbReference type="InterPro" id="IPR029055">
    <property type="entry name" value="Ntn_hydrolases_N"/>
</dbReference>
<proteinExistence type="predicted"/>
<dbReference type="RefSeq" id="WP_069089705.1">
    <property type="nucleotide sequence ID" value="NZ_QGTA01000059.1"/>
</dbReference>
<dbReference type="SUPFAM" id="SSF56235">
    <property type="entry name" value="N-terminal nucleophile aminohydrolases (Ntn hydrolases)"/>
    <property type="match status" value="1"/>
</dbReference>